<organism evidence="5 6">
    <name type="scientific">Cylindrotheca closterium</name>
    <dbReference type="NCBI Taxonomy" id="2856"/>
    <lineage>
        <taxon>Eukaryota</taxon>
        <taxon>Sar</taxon>
        <taxon>Stramenopiles</taxon>
        <taxon>Ochrophyta</taxon>
        <taxon>Bacillariophyta</taxon>
        <taxon>Bacillariophyceae</taxon>
        <taxon>Bacillariophycidae</taxon>
        <taxon>Bacillariales</taxon>
        <taxon>Bacillariaceae</taxon>
        <taxon>Cylindrotheca</taxon>
    </lineage>
</organism>
<dbReference type="Pfam" id="PF09759">
    <property type="entry name" value="Atx10homo_assoc"/>
    <property type="match status" value="1"/>
</dbReference>
<dbReference type="GO" id="GO:0005829">
    <property type="term" value="C:cytosol"/>
    <property type="evidence" value="ECO:0007669"/>
    <property type="project" value="TreeGrafter"/>
</dbReference>
<feature type="coiled-coil region" evidence="3">
    <location>
        <begin position="24"/>
        <end position="51"/>
    </location>
</feature>
<reference evidence="5" key="1">
    <citation type="submission" date="2023-08" db="EMBL/GenBank/DDBJ databases">
        <authorList>
            <person name="Audoor S."/>
            <person name="Bilcke G."/>
        </authorList>
    </citation>
    <scope>NUCLEOTIDE SEQUENCE</scope>
</reference>
<dbReference type="Proteomes" id="UP001295423">
    <property type="component" value="Unassembled WGS sequence"/>
</dbReference>
<keyword evidence="6" id="KW-1185">Reference proteome</keyword>
<dbReference type="InterPro" id="IPR019156">
    <property type="entry name" value="Ataxin-10_domain"/>
</dbReference>
<dbReference type="EMBL" id="CAKOGP040002424">
    <property type="protein sequence ID" value="CAJ1969294.1"/>
    <property type="molecule type" value="Genomic_DNA"/>
</dbReference>
<evidence type="ECO:0000313" key="6">
    <source>
        <dbReference type="Proteomes" id="UP001295423"/>
    </source>
</evidence>
<evidence type="ECO:0000256" key="3">
    <source>
        <dbReference type="SAM" id="Coils"/>
    </source>
</evidence>
<protein>
    <recommendedName>
        <fullName evidence="4">Ataxin-10 domain-containing protein</fullName>
    </recommendedName>
</protein>
<keyword evidence="3" id="KW-0175">Coiled coil</keyword>
<evidence type="ECO:0000256" key="2">
    <source>
        <dbReference type="ARBA" id="ARBA00023306"/>
    </source>
</evidence>
<keyword evidence="1" id="KW-0132">Cell division</keyword>
<dbReference type="GO" id="GO:0051301">
    <property type="term" value="P:cell division"/>
    <property type="evidence" value="ECO:0007669"/>
    <property type="project" value="UniProtKB-KW"/>
</dbReference>
<dbReference type="PANTHER" id="PTHR13255">
    <property type="entry name" value="ATAXIN-10"/>
    <property type="match status" value="1"/>
</dbReference>
<comment type="caution">
    <text evidence="5">The sequence shown here is derived from an EMBL/GenBank/DDBJ whole genome shotgun (WGS) entry which is preliminary data.</text>
</comment>
<evidence type="ECO:0000256" key="1">
    <source>
        <dbReference type="ARBA" id="ARBA00022618"/>
    </source>
</evidence>
<gene>
    <name evidence="5" type="ORF">CYCCA115_LOCUS23633</name>
</gene>
<feature type="domain" description="Ataxin-10" evidence="4">
    <location>
        <begin position="467"/>
        <end position="547"/>
    </location>
</feature>
<dbReference type="InterPro" id="IPR051374">
    <property type="entry name" value="Ataxin-10/CTR86_families"/>
</dbReference>
<accession>A0AAD2GE11</accession>
<sequence>MMAMWKEALQDAQEIRCVEPAHRASDWEQMVQNLKKLFSDLSQQISRYQTETLANRQREKEEVKELILTTRTALRYGLCCVSFQDEEARVDFQNHAVLNCDTHSALTRVLCMNKADSKCRLLSAQLMSNLVTCNEATAESLTSALSVAPPEDKMVARIFASNFSGSDDKSNEESSSDTTVVVPPNWVDCFIFSIKSDNRGAAAAVTAALHNCVCALESKIDHRQSFIEDVASDPILISSMLRNFIPAKRSIESEDYGEWDQATEWINLLLTKLIRLGMIGRMYIGISRCPLSDMKCVLPEQNVLLHCMVKQLEDERDVEEMLDQVGLESFEFLANLFCKLKNLSKTGSGGDEMLLLQSAVISILEISSTFLAIDSVGCSKVRNHLGTTTEFLPQCATLLANIVDVLAKRNEGVKAREMKMSPEEQDQITLLVRVVGNLCFRCKQNQDLMRSILLPMASTSHTGDEDTNNNNPEQRNALHVLLSCTTFATACFTLREWSVIAIRNVLEDNPSNQEIVAQLDANGPIQTAALSEAGLKVQLDSKGKVSLSTLKEEN</sequence>
<evidence type="ECO:0000313" key="5">
    <source>
        <dbReference type="EMBL" id="CAJ1969294.1"/>
    </source>
</evidence>
<proteinExistence type="predicted"/>
<keyword evidence="2" id="KW-0131">Cell cycle</keyword>
<evidence type="ECO:0000259" key="4">
    <source>
        <dbReference type="Pfam" id="PF09759"/>
    </source>
</evidence>
<dbReference type="PANTHER" id="PTHR13255:SF0">
    <property type="entry name" value="ATAXIN-10"/>
    <property type="match status" value="1"/>
</dbReference>
<dbReference type="AlphaFoldDB" id="A0AAD2GE11"/>
<name>A0AAD2GE11_9STRA</name>